<dbReference type="OrthoDB" id="3078176at2"/>
<sequence length="150" mass="15906">MTGAQQPVLTVRAGPAQRTFATGRDVIVGSDLRADLRVAHPMVARAHLLLRFEQGSWIAIDNNSPNGVFANGKRVPLVDIYDGLTVNLARPDGPRVTFEVGHHHGIVGLIPATDRIPTAAPPGPPPPVPRATLVACRCKPSCAASTLWTT</sequence>
<evidence type="ECO:0000313" key="3">
    <source>
        <dbReference type="EMBL" id="OBK28089.1"/>
    </source>
</evidence>
<dbReference type="Gene3D" id="2.60.200.20">
    <property type="match status" value="1"/>
</dbReference>
<feature type="domain" description="FHA" evidence="2">
    <location>
        <begin position="20"/>
        <end position="75"/>
    </location>
</feature>
<dbReference type="Proteomes" id="UP000093928">
    <property type="component" value="Unassembled WGS sequence"/>
</dbReference>
<organism evidence="3 4">
    <name type="scientific">Mycobacterium asiaticum</name>
    <dbReference type="NCBI Taxonomy" id="1790"/>
    <lineage>
        <taxon>Bacteria</taxon>
        <taxon>Bacillati</taxon>
        <taxon>Actinomycetota</taxon>
        <taxon>Actinomycetes</taxon>
        <taxon>Mycobacteriales</taxon>
        <taxon>Mycobacteriaceae</taxon>
        <taxon>Mycobacterium</taxon>
    </lineage>
</organism>
<feature type="non-terminal residue" evidence="3">
    <location>
        <position position="150"/>
    </location>
</feature>
<keyword evidence="1" id="KW-0597">Phosphoprotein</keyword>
<name>A0A1A3P475_MYCAS</name>
<protein>
    <recommendedName>
        <fullName evidence="2">FHA domain-containing protein</fullName>
    </recommendedName>
</protein>
<gene>
    <name evidence="3" type="ORF">A5634_21155</name>
</gene>
<dbReference type="InterPro" id="IPR000253">
    <property type="entry name" value="FHA_dom"/>
</dbReference>
<evidence type="ECO:0000256" key="1">
    <source>
        <dbReference type="ARBA" id="ARBA00022553"/>
    </source>
</evidence>
<reference evidence="3 4" key="1">
    <citation type="submission" date="2016-06" db="EMBL/GenBank/DDBJ databases">
        <authorList>
            <person name="Kjaerup R.B."/>
            <person name="Dalgaard T.S."/>
            <person name="Juul-Madsen H.R."/>
        </authorList>
    </citation>
    <scope>NUCLEOTIDE SEQUENCE [LARGE SCALE GENOMIC DNA]</scope>
    <source>
        <strain evidence="3 4">1165133.8</strain>
    </source>
</reference>
<dbReference type="PROSITE" id="PS50006">
    <property type="entry name" value="FHA_DOMAIN"/>
    <property type="match status" value="1"/>
</dbReference>
<dbReference type="SUPFAM" id="SSF49879">
    <property type="entry name" value="SMAD/FHA domain"/>
    <property type="match status" value="1"/>
</dbReference>
<dbReference type="EMBL" id="LZLS01000085">
    <property type="protein sequence ID" value="OBK28089.1"/>
    <property type="molecule type" value="Genomic_DNA"/>
</dbReference>
<dbReference type="InterPro" id="IPR008984">
    <property type="entry name" value="SMAD_FHA_dom_sf"/>
</dbReference>
<dbReference type="AlphaFoldDB" id="A0A1A3P475"/>
<dbReference type="Pfam" id="PF00498">
    <property type="entry name" value="FHA"/>
    <property type="match status" value="1"/>
</dbReference>
<comment type="caution">
    <text evidence="3">The sequence shown here is derived from an EMBL/GenBank/DDBJ whole genome shotgun (WGS) entry which is preliminary data.</text>
</comment>
<proteinExistence type="predicted"/>
<evidence type="ECO:0000259" key="2">
    <source>
        <dbReference type="PROSITE" id="PS50006"/>
    </source>
</evidence>
<evidence type="ECO:0000313" key="4">
    <source>
        <dbReference type="Proteomes" id="UP000093928"/>
    </source>
</evidence>
<dbReference type="SMART" id="SM00240">
    <property type="entry name" value="FHA"/>
    <property type="match status" value="1"/>
</dbReference>
<accession>A0A1A3P475</accession>